<dbReference type="RefSeq" id="XP_056486453.1">
    <property type="nucleotide sequence ID" value="XM_056635833.1"/>
</dbReference>
<proteinExistence type="inferred from homology"/>
<keyword evidence="11" id="KW-1185">Reference proteome</keyword>
<comment type="similarity">
    <text evidence="2">Belongs to the pinin family.</text>
</comment>
<dbReference type="OrthoDB" id="330772at2759"/>
<dbReference type="InterPro" id="IPR039853">
    <property type="entry name" value="Pinin"/>
</dbReference>
<evidence type="ECO:0000256" key="3">
    <source>
        <dbReference type="ARBA" id="ARBA00022664"/>
    </source>
</evidence>
<sequence length="321" mass="36427">MSDGTLASAVALPEQDAIQQPQEITTKRRNSSITDHDSKRRRLSADGDASPHAQRRPSQSSPGERERPDERKPAQRGRKEDERKRGQRLFGGLLGTLSQSSTSAAQKRRADIEKRQQDKLKNQAEEFDGRQSRRKERREAIRKKEMPFYEREAMQTRHSNMIAAAHFLKTRAEPVLFYKPWQLRARDETTIADQIKEAEATVSREVADFEARYPPEVFVYQPEPELKNEQPAEQQKQQPSNAEQQEKAESIAKDPTPVEHEDITKETPENTVDAQLTQPNSDPGKSDALDEQTAAQVAEANRAADDDGGEVVEDNEDTVIY</sequence>
<feature type="compositionally biased region" description="Basic and acidic residues" evidence="8">
    <location>
        <begin position="244"/>
        <end position="268"/>
    </location>
</feature>
<dbReference type="GO" id="GO:0008380">
    <property type="term" value="P:RNA splicing"/>
    <property type="evidence" value="ECO:0007669"/>
    <property type="project" value="UniProtKB-KW"/>
</dbReference>
<dbReference type="GO" id="GO:0006397">
    <property type="term" value="P:mRNA processing"/>
    <property type="evidence" value="ECO:0007669"/>
    <property type="project" value="UniProtKB-KW"/>
</dbReference>
<feature type="domain" description="Pinin/SDK/MemA protein" evidence="9">
    <location>
        <begin position="80"/>
        <end position="196"/>
    </location>
</feature>
<feature type="compositionally biased region" description="Low complexity" evidence="8">
    <location>
        <begin position="95"/>
        <end position="105"/>
    </location>
</feature>
<keyword evidence="5" id="KW-0804">Transcription</keyword>
<keyword evidence="3" id="KW-0507">mRNA processing</keyword>
<feature type="region of interest" description="Disordered" evidence="8">
    <location>
        <begin position="1"/>
        <end position="143"/>
    </location>
</feature>
<evidence type="ECO:0000256" key="6">
    <source>
        <dbReference type="ARBA" id="ARBA00023187"/>
    </source>
</evidence>
<organism evidence="10 11">
    <name type="scientific">Penicillium cosmopolitanum</name>
    <dbReference type="NCBI Taxonomy" id="1131564"/>
    <lineage>
        <taxon>Eukaryota</taxon>
        <taxon>Fungi</taxon>
        <taxon>Dikarya</taxon>
        <taxon>Ascomycota</taxon>
        <taxon>Pezizomycotina</taxon>
        <taxon>Eurotiomycetes</taxon>
        <taxon>Eurotiomycetidae</taxon>
        <taxon>Eurotiales</taxon>
        <taxon>Aspergillaceae</taxon>
        <taxon>Penicillium</taxon>
    </lineage>
</organism>
<evidence type="ECO:0000256" key="5">
    <source>
        <dbReference type="ARBA" id="ARBA00023163"/>
    </source>
</evidence>
<dbReference type="GO" id="GO:0071013">
    <property type="term" value="C:catalytic step 2 spliceosome"/>
    <property type="evidence" value="ECO:0007669"/>
    <property type="project" value="TreeGrafter"/>
</dbReference>
<evidence type="ECO:0000256" key="2">
    <source>
        <dbReference type="ARBA" id="ARBA00010386"/>
    </source>
</evidence>
<feature type="region of interest" description="Disordered" evidence="8">
    <location>
        <begin position="225"/>
        <end position="321"/>
    </location>
</feature>
<evidence type="ECO:0000259" key="9">
    <source>
        <dbReference type="Pfam" id="PF04696"/>
    </source>
</evidence>
<accession>A0A9X0B5A7</accession>
<evidence type="ECO:0000256" key="7">
    <source>
        <dbReference type="ARBA" id="ARBA00023242"/>
    </source>
</evidence>
<feature type="compositionally biased region" description="Basic and acidic residues" evidence="8">
    <location>
        <begin position="108"/>
        <end position="143"/>
    </location>
</feature>
<dbReference type="InterPro" id="IPR006786">
    <property type="entry name" value="Pinin_SDK_MemA"/>
</dbReference>
<feature type="compositionally biased region" description="Polar residues" evidence="8">
    <location>
        <begin position="231"/>
        <end position="243"/>
    </location>
</feature>
<keyword evidence="4" id="KW-0805">Transcription regulation</keyword>
<comment type="caution">
    <text evidence="10">The sequence shown here is derived from an EMBL/GenBank/DDBJ whole genome shotgun (WGS) entry which is preliminary data.</text>
</comment>
<feature type="compositionally biased region" description="Polar residues" evidence="8">
    <location>
        <begin position="269"/>
        <end position="283"/>
    </location>
</feature>
<dbReference type="PANTHER" id="PTHR12707">
    <property type="entry name" value="PINN"/>
    <property type="match status" value="1"/>
</dbReference>
<reference evidence="10" key="1">
    <citation type="submission" date="2022-12" db="EMBL/GenBank/DDBJ databases">
        <authorList>
            <person name="Petersen C."/>
        </authorList>
    </citation>
    <scope>NUCLEOTIDE SEQUENCE</scope>
    <source>
        <strain evidence="10">IBT 29677</strain>
    </source>
</reference>
<feature type="compositionally biased region" description="Acidic residues" evidence="8">
    <location>
        <begin position="306"/>
        <end position="321"/>
    </location>
</feature>
<evidence type="ECO:0000256" key="1">
    <source>
        <dbReference type="ARBA" id="ARBA00004123"/>
    </source>
</evidence>
<dbReference type="EMBL" id="JAPZBU010000009">
    <property type="protein sequence ID" value="KAJ5388655.1"/>
    <property type="molecule type" value="Genomic_DNA"/>
</dbReference>
<evidence type="ECO:0000313" key="11">
    <source>
        <dbReference type="Proteomes" id="UP001147747"/>
    </source>
</evidence>
<gene>
    <name evidence="10" type="ORF">N7509_011196</name>
</gene>
<name>A0A9X0B5A7_9EURO</name>
<reference evidence="10" key="2">
    <citation type="journal article" date="2023" name="IMA Fungus">
        <title>Comparative genomic study of the Penicillium genus elucidates a diverse pangenome and 15 lateral gene transfer events.</title>
        <authorList>
            <person name="Petersen C."/>
            <person name="Sorensen T."/>
            <person name="Nielsen M.R."/>
            <person name="Sondergaard T.E."/>
            <person name="Sorensen J.L."/>
            <person name="Fitzpatrick D.A."/>
            <person name="Frisvad J.C."/>
            <person name="Nielsen K.L."/>
        </authorList>
    </citation>
    <scope>NUCLEOTIDE SEQUENCE</scope>
    <source>
        <strain evidence="10">IBT 29677</strain>
    </source>
</reference>
<keyword evidence="6" id="KW-0508">mRNA splicing</keyword>
<evidence type="ECO:0000256" key="4">
    <source>
        <dbReference type="ARBA" id="ARBA00023015"/>
    </source>
</evidence>
<dbReference type="Proteomes" id="UP001147747">
    <property type="component" value="Unassembled WGS sequence"/>
</dbReference>
<keyword evidence="7" id="KW-0539">Nucleus</keyword>
<dbReference type="GeneID" id="81374813"/>
<dbReference type="PANTHER" id="PTHR12707:SF0">
    <property type="entry name" value="PININ"/>
    <property type="match status" value="1"/>
</dbReference>
<comment type="subcellular location">
    <subcellularLocation>
        <location evidence="1">Nucleus</location>
    </subcellularLocation>
</comment>
<evidence type="ECO:0000256" key="8">
    <source>
        <dbReference type="SAM" id="MobiDB-lite"/>
    </source>
</evidence>
<dbReference type="AlphaFoldDB" id="A0A9X0B5A7"/>
<evidence type="ECO:0000313" key="10">
    <source>
        <dbReference type="EMBL" id="KAJ5388655.1"/>
    </source>
</evidence>
<protein>
    <recommendedName>
        <fullName evidence="9">Pinin/SDK/MemA protein domain-containing protein</fullName>
    </recommendedName>
</protein>
<feature type="compositionally biased region" description="Basic and acidic residues" evidence="8">
    <location>
        <begin position="63"/>
        <end position="84"/>
    </location>
</feature>
<dbReference type="Pfam" id="PF04696">
    <property type="entry name" value="Pinin_SDK_memA"/>
    <property type="match status" value="1"/>
</dbReference>